<dbReference type="EMBL" id="CAJOBQ010001450">
    <property type="protein sequence ID" value="CAF4488402.1"/>
    <property type="molecule type" value="Genomic_DNA"/>
</dbReference>
<dbReference type="Proteomes" id="UP000663862">
    <property type="component" value="Unassembled WGS sequence"/>
</dbReference>
<evidence type="ECO:0000313" key="3">
    <source>
        <dbReference type="Proteomes" id="UP000663869"/>
    </source>
</evidence>
<reference evidence="1" key="1">
    <citation type="submission" date="2021-02" db="EMBL/GenBank/DDBJ databases">
        <authorList>
            <person name="Nowell W R."/>
        </authorList>
    </citation>
    <scope>NUCLEOTIDE SEQUENCE</scope>
</reference>
<comment type="caution">
    <text evidence="1">The sequence shown here is derived from an EMBL/GenBank/DDBJ whole genome shotgun (WGS) entry which is preliminary data.</text>
</comment>
<gene>
    <name evidence="1" type="ORF">FME351_LOCUS26652</name>
    <name evidence="2" type="ORF">TSG867_LOCUS20111</name>
</gene>
<organism evidence="1 3">
    <name type="scientific">Rotaria socialis</name>
    <dbReference type="NCBI Taxonomy" id="392032"/>
    <lineage>
        <taxon>Eukaryota</taxon>
        <taxon>Metazoa</taxon>
        <taxon>Spiralia</taxon>
        <taxon>Gnathifera</taxon>
        <taxon>Rotifera</taxon>
        <taxon>Eurotatoria</taxon>
        <taxon>Bdelloidea</taxon>
        <taxon>Philodinida</taxon>
        <taxon>Philodinidae</taxon>
        <taxon>Rotaria</taxon>
    </lineage>
</organism>
<dbReference type="EMBL" id="CAJNYU010003599">
    <property type="protein sequence ID" value="CAF3685203.1"/>
    <property type="molecule type" value="Genomic_DNA"/>
</dbReference>
<accession>A0A818TIF8</accession>
<dbReference type="Proteomes" id="UP000663869">
    <property type="component" value="Unassembled WGS sequence"/>
</dbReference>
<proteinExistence type="predicted"/>
<evidence type="ECO:0000313" key="1">
    <source>
        <dbReference type="EMBL" id="CAF3685203.1"/>
    </source>
</evidence>
<name>A0A818TIF8_9BILA</name>
<dbReference type="AlphaFoldDB" id="A0A818TIF8"/>
<protein>
    <submittedName>
        <fullName evidence="1">Uncharacterized protein</fullName>
    </submittedName>
</protein>
<sequence>MQKMIFILFYFAFEKIDNPSQQTSQYYHSIVHDLCEDHVPCILVITRCEDDYPLGAWWEENKGRLLEKLQFYVKDAVAVTALKDEESLNDYNQSRKNLIAAIQKYALKDPWRAKEFKQKLSSFFSNRIIHRPNVSPRQPEPLWKYLQRPMGAPPSAKRIWSSWFS</sequence>
<evidence type="ECO:0000313" key="2">
    <source>
        <dbReference type="EMBL" id="CAF4488402.1"/>
    </source>
</evidence>